<dbReference type="EMBL" id="CP142737">
    <property type="protein sequence ID" value="WUR05079.1"/>
    <property type="molecule type" value="Genomic_DNA"/>
</dbReference>
<proteinExistence type="predicted"/>
<reference evidence="1" key="1">
    <citation type="journal article" date="2024" name="BMC Genomics">
        <title>Functional annotation of a divergent genome using sequence and structure-based similarity.</title>
        <authorList>
            <person name="Svedberg D."/>
            <person name="Winiger R.R."/>
            <person name="Berg A."/>
            <person name="Sharma H."/>
            <person name="Tellgren-Roth C."/>
            <person name="Debrunner-Vossbrinck B.A."/>
            <person name="Vossbrinck C.R."/>
            <person name="Barandun J."/>
        </authorList>
    </citation>
    <scope>NUCLEOTIDE SEQUENCE</scope>
    <source>
        <strain evidence="1">Illinois isolate</strain>
    </source>
</reference>
<name>A0AAX4JGH2_9MICR</name>
<dbReference type="RefSeq" id="XP_065331224.1">
    <property type="nucleotide sequence ID" value="XM_065475152.1"/>
</dbReference>
<sequence>MKTAITQPTTEVNTDEFDKCIAVLYPNHIKNNIDHFRSEKLIQIATILFDSTLDKMKFPIEINISDETGLNEEKFKVQRKEFNVKKYIYALNGGVDTNSSRNKENCIDKITFIIASLTKELYKTLICIDFNTKELNFDEIKMIYEKYYDITGDDNDGKVYLDQLITEYDENLGNIHRDIIDTKENNVIYEAGFVLNSDVLGVHVNSYSNISSVWNNMHLE</sequence>
<dbReference type="GeneID" id="90542926"/>
<evidence type="ECO:0000313" key="1">
    <source>
        <dbReference type="EMBL" id="WUR05079.1"/>
    </source>
</evidence>
<dbReference type="AlphaFoldDB" id="A0AAX4JGH2"/>
<accession>A0AAX4JGH2</accession>
<dbReference type="KEGG" id="vnx:VNE69_12064"/>
<dbReference type="Proteomes" id="UP001334084">
    <property type="component" value="Chromosome 12"/>
</dbReference>
<keyword evidence="2" id="KW-1185">Reference proteome</keyword>
<gene>
    <name evidence="1" type="ORF">VNE69_12064</name>
</gene>
<evidence type="ECO:0000313" key="2">
    <source>
        <dbReference type="Proteomes" id="UP001334084"/>
    </source>
</evidence>
<protein>
    <submittedName>
        <fullName evidence="1">Uncharacterized protein</fullName>
    </submittedName>
</protein>
<organism evidence="1 2">
    <name type="scientific">Vairimorpha necatrix</name>
    <dbReference type="NCBI Taxonomy" id="6039"/>
    <lineage>
        <taxon>Eukaryota</taxon>
        <taxon>Fungi</taxon>
        <taxon>Fungi incertae sedis</taxon>
        <taxon>Microsporidia</taxon>
        <taxon>Nosematidae</taxon>
        <taxon>Vairimorpha</taxon>
    </lineage>
</organism>